<evidence type="ECO:0000313" key="2">
    <source>
        <dbReference type="Proteomes" id="UP001176059"/>
    </source>
</evidence>
<keyword evidence="2" id="KW-1185">Reference proteome</keyword>
<evidence type="ECO:0000313" key="1">
    <source>
        <dbReference type="EMBL" id="KAJ3713475.1"/>
    </source>
</evidence>
<dbReference type="Proteomes" id="UP001176059">
    <property type="component" value="Unassembled WGS sequence"/>
</dbReference>
<reference evidence="1" key="1">
    <citation type="submission" date="2022-08" db="EMBL/GenBank/DDBJ databases">
        <authorList>
            <consortium name="DOE Joint Genome Institute"/>
            <person name="Min B."/>
            <person name="Sierra-Patev S."/>
            <person name="Naranjo-Ortiz M."/>
            <person name="Looney B."/>
            <person name="Konkel Z."/>
            <person name="Slot J.C."/>
            <person name="Sakamoto Y."/>
            <person name="Steenwyk J.L."/>
            <person name="Rokas A."/>
            <person name="Carro J."/>
            <person name="Camarero S."/>
            <person name="Ferreira P."/>
            <person name="Molpeceres G."/>
            <person name="Ruiz-duenas F.J."/>
            <person name="Serrano A."/>
            <person name="Henrissat B."/>
            <person name="Drula E."/>
            <person name="Hughes K.W."/>
            <person name="Mata J.L."/>
            <person name="Ishikawa N.K."/>
            <person name="Vargas-Isla R."/>
            <person name="Ushijima S."/>
            <person name="Smith C.A."/>
            <person name="Ahrendt S."/>
            <person name="Andreopoulos W."/>
            <person name="He G."/>
            <person name="LaButti K."/>
            <person name="Lipzen A."/>
            <person name="Ng V."/>
            <person name="Riley R."/>
            <person name="Sandor L."/>
            <person name="Barry K."/>
            <person name="Martinez A.T."/>
            <person name="Xiao Y."/>
            <person name="Gibbons J.G."/>
            <person name="Terashima K."/>
            <person name="Hibbett D.S."/>
            <person name="Grigoriev I.V."/>
        </authorList>
    </citation>
    <scope>NUCLEOTIDE SEQUENCE</scope>
    <source>
        <strain evidence="1">ET3784</strain>
    </source>
</reference>
<sequence>MEQIESLPSITLDISHRINRLIFLREHNMTDGFSTMQIFLLPELYREYTNIHRRQSKDPFSVSVSGPDDMIRSNRLLVAEGRRPDVLEQPGRSAPRRKGQHHLIPCKGLIDMEGKPPIAISSCSSGTSICTPPGKGGEFQETWSRGRVLSNVSLLYTPRLGRKQDLTPERKGTLHIVPCWTQQGHPLHTMTPQLLSLLMECATAALENFYSQGVELHCSKKAHEAGRCIYPFRKLRRGFMDLLDIGTRLEYGPGALIAGYLELALLLGGVGVNYFPTDAFHQLHDKSGGWGRRTLYGRLEDPEEVDRGWVSKRA</sequence>
<organism evidence="1 2">
    <name type="scientific">Lentinula guzmanii</name>
    <dbReference type="NCBI Taxonomy" id="2804957"/>
    <lineage>
        <taxon>Eukaryota</taxon>
        <taxon>Fungi</taxon>
        <taxon>Dikarya</taxon>
        <taxon>Basidiomycota</taxon>
        <taxon>Agaricomycotina</taxon>
        <taxon>Agaricomycetes</taxon>
        <taxon>Agaricomycetidae</taxon>
        <taxon>Agaricales</taxon>
        <taxon>Marasmiineae</taxon>
        <taxon>Omphalotaceae</taxon>
        <taxon>Lentinula</taxon>
    </lineage>
</organism>
<gene>
    <name evidence="1" type="ORF">DFJ43DRAFT_1043984</name>
</gene>
<reference evidence="1" key="2">
    <citation type="journal article" date="2023" name="Proc. Natl. Acad. Sci. U.S.A.">
        <title>A global phylogenomic analysis of the shiitake genus Lentinula.</title>
        <authorList>
            <person name="Sierra-Patev S."/>
            <person name="Min B."/>
            <person name="Naranjo-Ortiz M."/>
            <person name="Looney B."/>
            <person name="Konkel Z."/>
            <person name="Slot J.C."/>
            <person name="Sakamoto Y."/>
            <person name="Steenwyk J.L."/>
            <person name="Rokas A."/>
            <person name="Carro J."/>
            <person name="Camarero S."/>
            <person name="Ferreira P."/>
            <person name="Molpeceres G."/>
            <person name="Ruiz-Duenas F.J."/>
            <person name="Serrano A."/>
            <person name="Henrissat B."/>
            <person name="Drula E."/>
            <person name="Hughes K.W."/>
            <person name="Mata J.L."/>
            <person name="Ishikawa N.K."/>
            <person name="Vargas-Isla R."/>
            <person name="Ushijima S."/>
            <person name="Smith C.A."/>
            <person name="Donoghue J."/>
            <person name="Ahrendt S."/>
            <person name="Andreopoulos W."/>
            <person name="He G."/>
            <person name="LaButti K."/>
            <person name="Lipzen A."/>
            <person name="Ng V."/>
            <person name="Riley R."/>
            <person name="Sandor L."/>
            <person name="Barry K."/>
            <person name="Martinez A.T."/>
            <person name="Xiao Y."/>
            <person name="Gibbons J.G."/>
            <person name="Terashima K."/>
            <person name="Grigoriev I.V."/>
            <person name="Hibbett D."/>
        </authorList>
    </citation>
    <scope>NUCLEOTIDE SEQUENCE</scope>
    <source>
        <strain evidence="1">ET3784</strain>
    </source>
</reference>
<comment type="caution">
    <text evidence="1">The sequence shown here is derived from an EMBL/GenBank/DDBJ whole genome shotgun (WGS) entry which is preliminary data.</text>
</comment>
<dbReference type="AlphaFoldDB" id="A0AA38J213"/>
<proteinExistence type="predicted"/>
<name>A0AA38J213_9AGAR</name>
<protein>
    <submittedName>
        <fullName evidence="1">Uncharacterized protein</fullName>
    </submittedName>
</protein>
<accession>A0AA38J213</accession>
<dbReference type="EMBL" id="JANVFO010000099">
    <property type="protein sequence ID" value="KAJ3713475.1"/>
    <property type="molecule type" value="Genomic_DNA"/>
</dbReference>